<name>A0A642UPY5_DIURU</name>
<accession>A0A642UPY5</accession>
<dbReference type="GO" id="GO:0007064">
    <property type="term" value="P:mitotic sister chromatid cohesion"/>
    <property type="evidence" value="ECO:0007669"/>
    <property type="project" value="UniProtKB-ARBA"/>
</dbReference>
<dbReference type="FunFam" id="3.40.1170.60:FF:000008">
    <property type="entry name" value="DNA polymerase eta subunit"/>
    <property type="match status" value="1"/>
</dbReference>
<keyword evidence="8" id="KW-0539">Nucleus</keyword>
<evidence type="ECO:0000256" key="7">
    <source>
        <dbReference type="ARBA" id="ARBA00023204"/>
    </source>
</evidence>
<feature type="region of interest" description="Disordered" evidence="9">
    <location>
        <begin position="525"/>
        <end position="601"/>
    </location>
</feature>
<dbReference type="GO" id="GO:0005634">
    <property type="term" value="C:nucleus"/>
    <property type="evidence" value="ECO:0007669"/>
    <property type="project" value="UniProtKB-SubCell"/>
</dbReference>
<keyword evidence="4" id="KW-0227">DNA damage</keyword>
<keyword evidence="7" id="KW-0234">DNA repair</keyword>
<dbReference type="InterPro" id="IPR043502">
    <property type="entry name" value="DNA/RNA_pol_sf"/>
</dbReference>
<evidence type="ECO:0000313" key="11">
    <source>
        <dbReference type="EMBL" id="KAA8903138.1"/>
    </source>
</evidence>
<reference evidence="11 12" key="1">
    <citation type="submission" date="2019-07" db="EMBL/GenBank/DDBJ databases">
        <title>Genome assembly of two rare yeast pathogens: Diutina rugosa and Trichomonascus ciferrii.</title>
        <authorList>
            <person name="Mixao V."/>
            <person name="Saus E."/>
            <person name="Hansen A."/>
            <person name="Lass-Flor C."/>
            <person name="Gabaldon T."/>
        </authorList>
    </citation>
    <scope>NUCLEOTIDE SEQUENCE [LARGE SCALE GENOMIC DNA]</scope>
    <source>
        <strain evidence="11 12">CBS 613</strain>
    </source>
</reference>
<dbReference type="PIRSF" id="PIRSF036603">
    <property type="entry name" value="DPol_eta"/>
    <property type="match status" value="1"/>
</dbReference>
<dbReference type="PROSITE" id="PS50173">
    <property type="entry name" value="UMUC"/>
    <property type="match status" value="1"/>
</dbReference>
<keyword evidence="2" id="KW-0808">Transferase</keyword>
<dbReference type="PANTHER" id="PTHR45873">
    <property type="entry name" value="DNA POLYMERASE ETA"/>
    <property type="match status" value="1"/>
</dbReference>
<evidence type="ECO:0000256" key="9">
    <source>
        <dbReference type="SAM" id="MobiDB-lite"/>
    </source>
</evidence>
<dbReference type="InterPro" id="IPR036775">
    <property type="entry name" value="DNA_pol_Y-fam_lit_finger_sf"/>
</dbReference>
<dbReference type="RefSeq" id="XP_034012655.1">
    <property type="nucleotide sequence ID" value="XM_034155231.1"/>
</dbReference>
<dbReference type="GO" id="GO:0008270">
    <property type="term" value="F:zinc ion binding"/>
    <property type="evidence" value="ECO:0007669"/>
    <property type="project" value="UniProtKB-KW"/>
</dbReference>
<evidence type="ECO:0000256" key="3">
    <source>
        <dbReference type="ARBA" id="ARBA00022723"/>
    </source>
</evidence>
<feature type="compositionally biased region" description="Basic residues" evidence="9">
    <location>
        <begin position="578"/>
        <end position="594"/>
    </location>
</feature>
<feature type="domain" description="UmuC" evidence="10">
    <location>
        <begin position="44"/>
        <end position="296"/>
    </location>
</feature>
<keyword evidence="6" id="KW-0862">Zinc</keyword>
<dbReference type="GO" id="GO:0009314">
    <property type="term" value="P:response to radiation"/>
    <property type="evidence" value="ECO:0007669"/>
    <property type="project" value="TreeGrafter"/>
</dbReference>
<organism evidence="11 12">
    <name type="scientific">Diutina rugosa</name>
    <name type="common">Yeast</name>
    <name type="synonym">Candida rugosa</name>
    <dbReference type="NCBI Taxonomy" id="5481"/>
    <lineage>
        <taxon>Eukaryota</taxon>
        <taxon>Fungi</taxon>
        <taxon>Dikarya</taxon>
        <taxon>Ascomycota</taxon>
        <taxon>Saccharomycotina</taxon>
        <taxon>Pichiomycetes</taxon>
        <taxon>Debaryomycetaceae</taxon>
        <taxon>Diutina</taxon>
    </lineage>
</organism>
<dbReference type="GeneID" id="54781217"/>
<evidence type="ECO:0000256" key="2">
    <source>
        <dbReference type="ARBA" id="ARBA00022679"/>
    </source>
</evidence>
<dbReference type="SUPFAM" id="SSF56672">
    <property type="entry name" value="DNA/RNA polymerases"/>
    <property type="match status" value="1"/>
</dbReference>
<dbReference type="AlphaFoldDB" id="A0A642UPY5"/>
<keyword evidence="12" id="KW-1185">Reference proteome</keyword>
<dbReference type="Gene3D" id="3.40.1170.60">
    <property type="match status" value="1"/>
</dbReference>
<dbReference type="VEuPathDB" id="FungiDB:DIURU_002566"/>
<evidence type="ECO:0000256" key="4">
    <source>
        <dbReference type="ARBA" id="ARBA00022763"/>
    </source>
</evidence>
<dbReference type="GO" id="GO:0003887">
    <property type="term" value="F:DNA-directed DNA polymerase activity"/>
    <property type="evidence" value="ECO:0007669"/>
    <property type="project" value="TreeGrafter"/>
</dbReference>
<protein>
    <recommendedName>
        <fullName evidence="10">UmuC domain-containing protein</fullName>
    </recommendedName>
</protein>
<dbReference type="Pfam" id="PF00817">
    <property type="entry name" value="IMS"/>
    <property type="match status" value="1"/>
</dbReference>
<evidence type="ECO:0000256" key="5">
    <source>
        <dbReference type="ARBA" id="ARBA00022771"/>
    </source>
</evidence>
<dbReference type="GO" id="GO:0006281">
    <property type="term" value="P:DNA repair"/>
    <property type="evidence" value="ECO:0007669"/>
    <property type="project" value="UniProtKB-KW"/>
</dbReference>
<dbReference type="EMBL" id="SWFT01000072">
    <property type="protein sequence ID" value="KAA8903138.1"/>
    <property type="molecule type" value="Genomic_DNA"/>
</dbReference>
<evidence type="ECO:0000256" key="6">
    <source>
        <dbReference type="ARBA" id="ARBA00022833"/>
    </source>
</evidence>
<dbReference type="GO" id="GO:0005657">
    <property type="term" value="C:replication fork"/>
    <property type="evidence" value="ECO:0007669"/>
    <property type="project" value="UniProtKB-ARBA"/>
</dbReference>
<proteinExistence type="predicted"/>
<keyword evidence="5" id="KW-0863">Zinc-finger</keyword>
<dbReference type="GO" id="GO:0070987">
    <property type="term" value="P:error-free translesion synthesis"/>
    <property type="evidence" value="ECO:0007669"/>
    <property type="project" value="UniProtKB-ARBA"/>
</dbReference>
<dbReference type="Proteomes" id="UP000449547">
    <property type="component" value="Unassembled WGS sequence"/>
</dbReference>
<dbReference type="SUPFAM" id="SSF100879">
    <property type="entry name" value="Lesion bypass DNA polymerase (Y-family), little finger domain"/>
    <property type="match status" value="1"/>
</dbReference>
<dbReference type="GO" id="GO:0042276">
    <property type="term" value="P:error-prone translesion synthesis"/>
    <property type="evidence" value="ECO:0007669"/>
    <property type="project" value="TreeGrafter"/>
</dbReference>
<dbReference type="OrthoDB" id="5723at2759"/>
<dbReference type="PANTHER" id="PTHR45873:SF1">
    <property type="entry name" value="DNA POLYMERASE ETA"/>
    <property type="match status" value="1"/>
</dbReference>
<dbReference type="GO" id="GO:0035861">
    <property type="term" value="C:site of double-strand break"/>
    <property type="evidence" value="ECO:0007669"/>
    <property type="project" value="TreeGrafter"/>
</dbReference>
<dbReference type="InterPro" id="IPR052230">
    <property type="entry name" value="DNA_polymerase_eta"/>
</dbReference>
<dbReference type="OMA" id="ACLAGEC"/>
<dbReference type="Gene3D" id="3.30.70.270">
    <property type="match status" value="1"/>
</dbReference>
<sequence>MSVEAPGPPPSTPPVDARQPSQFTYNHLYQLRTPSAYLSPLAVVGFIDQNAFFAQVEQHRLGKARRDPVVCAQWDSLIAVSYAAREYGISRMDSVASGKEKCPELVVGHAAVYTKGSSHWRYPPEGEAPDRFACKVSLDPYRRESRKILACLAGECPVVQKASVDESYMDMGPLIIKELEKLDWIDWNKPGDETLPSIETIPQTELPHFVGEVVEQPTLEDWDDIVMAIGSRLVYKLRQKIENDLQYLTSGGVARTKSVAKLAGGFHKPDNQTVVPNKALPTFLAKFKYTDIGGQGGQEGQHTLQLLGVPPDETDQMGYIRSHYDLRRLQAVMGASAGAVVHARVRGAHHEPIKHQTAVKQMISRKNLNGKASIRTMGDAADWLEVFVGDLVNRIHELDDEHLGSGACWRPKTMSIHLNLPSPSPMIQRQTKLPVTLDLERLRAQLSAVGTRLLQTIFADAFDLSRLNGGRSVRQLWTQPGGWRSVRTGQVIGMGCGTSNFVETSATSVIDNFVSAPKAVKRAASPQFSESEASAPASSSSSGPSPGALKAPPAAPQRARAAHRGDSDRPAPSPRAPRAPRYKRRKPHDIRHHFSGASSGQWRQVLQETGYCERCQRPADAADHLDWHVAVDLQERLNGGGA</sequence>
<comment type="caution">
    <text evidence="11">The sequence shown here is derived from an EMBL/GenBank/DDBJ whole genome shotgun (WGS) entry which is preliminary data.</text>
</comment>
<feature type="compositionally biased region" description="Low complexity" evidence="9">
    <location>
        <begin position="525"/>
        <end position="559"/>
    </location>
</feature>
<dbReference type="InterPro" id="IPR043128">
    <property type="entry name" value="Rev_trsase/Diguanyl_cyclase"/>
</dbReference>
<evidence type="ECO:0000313" key="12">
    <source>
        <dbReference type="Proteomes" id="UP000449547"/>
    </source>
</evidence>
<dbReference type="Gene3D" id="3.30.1490.100">
    <property type="entry name" value="DNA polymerase, Y-family, little finger domain"/>
    <property type="match status" value="1"/>
</dbReference>
<evidence type="ECO:0000256" key="1">
    <source>
        <dbReference type="ARBA" id="ARBA00004123"/>
    </source>
</evidence>
<evidence type="ECO:0000256" key="8">
    <source>
        <dbReference type="ARBA" id="ARBA00023242"/>
    </source>
</evidence>
<gene>
    <name evidence="11" type="ORF">DIURU_002566</name>
</gene>
<dbReference type="InterPro" id="IPR001126">
    <property type="entry name" value="UmuC"/>
</dbReference>
<dbReference type="GO" id="GO:0003684">
    <property type="term" value="F:damaged DNA binding"/>
    <property type="evidence" value="ECO:0007669"/>
    <property type="project" value="InterPro"/>
</dbReference>
<comment type="subcellular location">
    <subcellularLocation>
        <location evidence="1">Nucleus</location>
    </subcellularLocation>
</comment>
<evidence type="ECO:0000259" key="10">
    <source>
        <dbReference type="PROSITE" id="PS50173"/>
    </source>
</evidence>
<keyword evidence="3" id="KW-0479">Metal-binding</keyword>